<evidence type="ECO:0000256" key="9">
    <source>
        <dbReference type="SAM" id="MobiDB-lite"/>
    </source>
</evidence>
<name>A0AAN6X9G4_9PEZI</name>
<dbReference type="PROSITE" id="PS00028">
    <property type="entry name" value="ZINC_FINGER_C2H2_1"/>
    <property type="match status" value="2"/>
</dbReference>
<dbReference type="PANTHER" id="PTHR46179">
    <property type="entry name" value="ZINC FINGER PROTEIN"/>
    <property type="match status" value="1"/>
</dbReference>
<evidence type="ECO:0000259" key="10">
    <source>
        <dbReference type="PROSITE" id="PS50157"/>
    </source>
</evidence>
<dbReference type="InterPro" id="IPR036236">
    <property type="entry name" value="Znf_C2H2_sf"/>
</dbReference>
<comment type="subcellular location">
    <subcellularLocation>
        <location evidence="1">Nucleus</location>
    </subcellularLocation>
</comment>
<keyword evidence="4" id="KW-0862">Zinc</keyword>
<evidence type="ECO:0000256" key="8">
    <source>
        <dbReference type="PROSITE-ProRule" id="PRU00042"/>
    </source>
</evidence>
<dbReference type="GO" id="GO:0008270">
    <property type="term" value="F:zinc ion binding"/>
    <property type="evidence" value="ECO:0007669"/>
    <property type="project" value="UniProtKB-KW"/>
</dbReference>
<dbReference type="InterPro" id="IPR013087">
    <property type="entry name" value="Znf_C2H2_type"/>
</dbReference>
<feature type="compositionally biased region" description="Basic residues" evidence="9">
    <location>
        <begin position="122"/>
        <end position="132"/>
    </location>
</feature>
<organism evidence="11 12">
    <name type="scientific">Triangularia verruculosa</name>
    <dbReference type="NCBI Taxonomy" id="2587418"/>
    <lineage>
        <taxon>Eukaryota</taxon>
        <taxon>Fungi</taxon>
        <taxon>Dikarya</taxon>
        <taxon>Ascomycota</taxon>
        <taxon>Pezizomycotina</taxon>
        <taxon>Sordariomycetes</taxon>
        <taxon>Sordariomycetidae</taxon>
        <taxon>Sordariales</taxon>
        <taxon>Podosporaceae</taxon>
        <taxon>Triangularia</taxon>
    </lineage>
</organism>
<proteinExistence type="predicted"/>
<keyword evidence="12" id="KW-1185">Reference proteome</keyword>
<evidence type="ECO:0000256" key="2">
    <source>
        <dbReference type="ARBA" id="ARBA00022723"/>
    </source>
</evidence>
<dbReference type="Gene3D" id="3.30.160.60">
    <property type="entry name" value="Classic Zinc Finger"/>
    <property type="match status" value="1"/>
</dbReference>
<gene>
    <name evidence="11" type="ORF">QBC40DRAFT_258955</name>
</gene>
<feature type="compositionally biased region" description="Low complexity" evidence="9">
    <location>
        <begin position="76"/>
        <end position="95"/>
    </location>
</feature>
<feature type="domain" description="C2H2-type" evidence="10">
    <location>
        <begin position="139"/>
        <end position="170"/>
    </location>
</feature>
<evidence type="ECO:0000256" key="7">
    <source>
        <dbReference type="ARBA" id="ARBA00023242"/>
    </source>
</evidence>
<sequence>MTSWNYDNVLPCQPLEPWHTAEPQTIPFAGGPAGTTVLQTPDWTSPGDDSLALAFPEISELALLFDQGTDASNGQSTVTSAGVSASASPSTGSFSDAGSFGSIPPPKTVQGHSYGDNASGPSKRKSTAKRHKGSDSKPFKCRIDGCHRRFKLKTDLQKHLGTIRHGGKKTIWCTWCVQGFTRKYNYQRHLRTAHGGG</sequence>
<evidence type="ECO:0000313" key="12">
    <source>
        <dbReference type="Proteomes" id="UP001303160"/>
    </source>
</evidence>
<protein>
    <recommendedName>
        <fullName evidence="10">C2H2-type domain-containing protein</fullName>
    </recommendedName>
</protein>
<evidence type="ECO:0000313" key="11">
    <source>
        <dbReference type="EMBL" id="KAK4195466.1"/>
    </source>
</evidence>
<feature type="domain" description="C2H2-type" evidence="10">
    <location>
        <begin position="171"/>
        <end position="197"/>
    </location>
</feature>
<keyword evidence="6" id="KW-0804">Transcription</keyword>
<reference evidence="11" key="1">
    <citation type="journal article" date="2023" name="Mol. Phylogenet. Evol.">
        <title>Genome-scale phylogeny and comparative genomics of the fungal order Sordariales.</title>
        <authorList>
            <person name="Hensen N."/>
            <person name="Bonometti L."/>
            <person name="Westerberg I."/>
            <person name="Brannstrom I.O."/>
            <person name="Guillou S."/>
            <person name="Cros-Aarteil S."/>
            <person name="Calhoun S."/>
            <person name="Haridas S."/>
            <person name="Kuo A."/>
            <person name="Mondo S."/>
            <person name="Pangilinan J."/>
            <person name="Riley R."/>
            <person name="LaButti K."/>
            <person name="Andreopoulos B."/>
            <person name="Lipzen A."/>
            <person name="Chen C."/>
            <person name="Yan M."/>
            <person name="Daum C."/>
            <person name="Ng V."/>
            <person name="Clum A."/>
            <person name="Steindorff A."/>
            <person name="Ohm R.A."/>
            <person name="Martin F."/>
            <person name="Silar P."/>
            <person name="Natvig D.O."/>
            <person name="Lalanne C."/>
            <person name="Gautier V."/>
            <person name="Ament-Velasquez S.L."/>
            <person name="Kruys A."/>
            <person name="Hutchinson M.I."/>
            <person name="Powell A.J."/>
            <person name="Barry K."/>
            <person name="Miller A.N."/>
            <person name="Grigoriev I.V."/>
            <person name="Debuchy R."/>
            <person name="Gladieux P."/>
            <person name="Hiltunen Thoren M."/>
            <person name="Johannesson H."/>
        </authorList>
    </citation>
    <scope>NUCLEOTIDE SEQUENCE</scope>
    <source>
        <strain evidence="11">CBS 315.58</strain>
    </source>
</reference>
<dbReference type="GO" id="GO:0005634">
    <property type="term" value="C:nucleus"/>
    <property type="evidence" value="ECO:0007669"/>
    <property type="project" value="UniProtKB-SubCell"/>
</dbReference>
<dbReference type="Proteomes" id="UP001303160">
    <property type="component" value="Unassembled WGS sequence"/>
</dbReference>
<dbReference type="SMART" id="SM00355">
    <property type="entry name" value="ZnF_C2H2"/>
    <property type="match status" value="2"/>
</dbReference>
<dbReference type="AlphaFoldDB" id="A0AAN6X9G4"/>
<reference evidence="11" key="2">
    <citation type="submission" date="2023-05" db="EMBL/GenBank/DDBJ databases">
        <authorList>
            <consortium name="Lawrence Berkeley National Laboratory"/>
            <person name="Steindorff A."/>
            <person name="Hensen N."/>
            <person name="Bonometti L."/>
            <person name="Westerberg I."/>
            <person name="Brannstrom I.O."/>
            <person name="Guillou S."/>
            <person name="Cros-Aarteil S."/>
            <person name="Calhoun S."/>
            <person name="Haridas S."/>
            <person name="Kuo A."/>
            <person name="Mondo S."/>
            <person name="Pangilinan J."/>
            <person name="Riley R."/>
            <person name="Labutti K."/>
            <person name="Andreopoulos B."/>
            <person name="Lipzen A."/>
            <person name="Chen C."/>
            <person name="Yanf M."/>
            <person name="Daum C."/>
            <person name="Ng V."/>
            <person name="Clum A."/>
            <person name="Ohm R."/>
            <person name="Martin F."/>
            <person name="Silar P."/>
            <person name="Natvig D."/>
            <person name="Lalanne C."/>
            <person name="Gautier V."/>
            <person name="Ament-Velasquez S.L."/>
            <person name="Kruys A."/>
            <person name="Hutchinson M.I."/>
            <person name="Powell A.J."/>
            <person name="Barry K."/>
            <person name="Miller A.N."/>
            <person name="Grigoriev I.V."/>
            <person name="Debuchy R."/>
            <person name="Gladieux P."/>
            <person name="Thoren M.H."/>
            <person name="Johannesson H."/>
        </authorList>
    </citation>
    <scope>NUCLEOTIDE SEQUENCE</scope>
    <source>
        <strain evidence="11">CBS 315.58</strain>
    </source>
</reference>
<evidence type="ECO:0000256" key="5">
    <source>
        <dbReference type="ARBA" id="ARBA00023015"/>
    </source>
</evidence>
<keyword evidence="3 8" id="KW-0863">Zinc-finger</keyword>
<dbReference type="Pfam" id="PF00096">
    <property type="entry name" value="zf-C2H2"/>
    <property type="match status" value="1"/>
</dbReference>
<dbReference type="GO" id="GO:0006357">
    <property type="term" value="P:regulation of transcription by RNA polymerase II"/>
    <property type="evidence" value="ECO:0007669"/>
    <property type="project" value="TreeGrafter"/>
</dbReference>
<dbReference type="EMBL" id="MU864012">
    <property type="protein sequence ID" value="KAK4195466.1"/>
    <property type="molecule type" value="Genomic_DNA"/>
</dbReference>
<accession>A0AAN6X9G4</accession>
<evidence type="ECO:0000256" key="3">
    <source>
        <dbReference type="ARBA" id="ARBA00022771"/>
    </source>
</evidence>
<keyword evidence="5" id="KW-0805">Transcription regulation</keyword>
<dbReference type="PANTHER" id="PTHR46179:SF13">
    <property type="entry name" value="C2H2-TYPE DOMAIN-CONTAINING PROTEIN"/>
    <property type="match status" value="1"/>
</dbReference>
<evidence type="ECO:0000256" key="1">
    <source>
        <dbReference type="ARBA" id="ARBA00004123"/>
    </source>
</evidence>
<comment type="caution">
    <text evidence="11">The sequence shown here is derived from an EMBL/GenBank/DDBJ whole genome shotgun (WGS) entry which is preliminary data.</text>
</comment>
<feature type="region of interest" description="Disordered" evidence="9">
    <location>
        <begin position="70"/>
        <end position="140"/>
    </location>
</feature>
<keyword evidence="7" id="KW-0539">Nucleus</keyword>
<evidence type="ECO:0000256" key="6">
    <source>
        <dbReference type="ARBA" id="ARBA00023163"/>
    </source>
</evidence>
<dbReference type="SUPFAM" id="SSF57667">
    <property type="entry name" value="beta-beta-alpha zinc fingers"/>
    <property type="match status" value="1"/>
</dbReference>
<dbReference type="InterPro" id="IPR051061">
    <property type="entry name" value="Zinc_finger_trans_reg"/>
</dbReference>
<dbReference type="PROSITE" id="PS50157">
    <property type="entry name" value="ZINC_FINGER_C2H2_2"/>
    <property type="match status" value="2"/>
</dbReference>
<keyword evidence="2" id="KW-0479">Metal-binding</keyword>
<evidence type="ECO:0000256" key="4">
    <source>
        <dbReference type="ARBA" id="ARBA00022833"/>
    </source>
</evidence>